<evidence type="ECO:0000313" key="3">
    <source>
        <dbReference type="EMBL" id="ABQ06941.1"/>
    </source>
</evidence>
<dbReference type="EMBL" id="CP000685">
    <property type="protein sequence ID" value="ABQ06941.1"/>
    <property type="molecule type" value="Genomic_DNA"/>
</dbReference>
<protein>
    <submittedName>
        <fullName evidence="3">Rhs element Vgr protein</fullName>
    </submittedName>
</protein>
<dbReference type="SUPFAM" id="SSF69349">
    <property type="entry name" value="Phage fibre proteins"/>
    <property type="match status" value="1"/>
</dbReference>
<dbReference type="eggNOG" id="COG3501">
    <property type="taxonomic scope" value="Bacteria"/>
</dbReference>
<sequence length="616" mass="69163">MFTSILITKKHVLMARFSDQVKITIDDFSKNVVYYDLGITQKMMDHHYFSFVWQHAAEAVIDPLKQAAAIRRYQGREVIFTFKSLTGIQLMAKGIITNLESYDVGGSPGGLYVKGISHTILLDDLKKARTFLDRNLQEIALDIFANETAGEFYNREAIAPTFTTIFDYKAQYNETSFNFLKRLSACYGQWLYFDGMRMQFGQLKNSKVKLINGASLHKFGIQTHLASHKTAFGAYDYNNAKQIVSSQPKTNQGSGDGFSRTALDRQASVAQPNLFVAAFTNQVKNASQIEEMVKLQTAGRDANSVFYTGVSYLPIGVGQIFIIQNETVEHELVAVEVIHHSEVHGNYTCEFKAIPADVSAPYYTNVEIFAKAENQPAIVIDNNDPESLGRVKVSFYWGTGSTKTEWIRVMQYYSGSSRGMYWRPEIGDEVLVSFENGNIDFPYVSGSHYNGQAKPEFFDSKNSIKGWKLRFGMLLKFVEKVGIWLSDPSGNEIHLDEENKNINATTPETFTIRAKNIVFEATESITVKAGTNILETAGINKTLQVGGIMDTQVIGSNLLHVKGDFHEQIDGDLHSETKQDRNTISHSDFTSLSQENAEFHSKNDIQNNSTEDTTQN</sequence>
<name>A5FCY1_FLAJ1</name>
<dbReference type="SUPFAM" id="SSF69279">
    <property type="entry name" value="Phage tail proteins"/>
    <property type="match status" value="1"/>
</dbReference>
<dbReference type="InterPro" id="IPR006531">
    <property type="entry name" value="Gp5/Vgr_OB"/>
</dbReference>
<dbReference type="KEGG" id="fjo:Fjoh_3931"/>
<evidence type="ECO:0000259" key="2">
    <source>
        <dbReference type="Pfam" id="PF04717"/>
    </source>
</evidence>
<dbReference type="Pfam" id="PF04717">
    <property type="entry name" value="Phage_base_V"/>
    <property type="match status" value="1"/>
</dbReference>
<reference evidence="3 4" key="1">
    <citation type="journal article" date="2009" name="Appl. Environ. Microbiol.">
        <title>Novel features of the polysaccharide-digesting gliding bacterium Flavobacterium johnsoniae as revealed by genome sequence analysis.</title>
        <authorList>
            <person name="McBride M.J."/>
            <person name="Xie G."/>
            <person name="Martens E.C."/>
            <person name="Lapidus A."/>
            <person name="Henrissat B."/>
            <person name="Rhodes R.G."/>
            <person name="Goltsman E."/>
            <person name="Wang W."/>
            <person name="Xu J."/>
            <person name="Hunnicutt D.W."/>
            <person name="Staroscik A.M."/>
            <person name="Hoover T.R."/>
            <person name="Cheng Y.Q."/>
            <person name="Stein J.L."/>
        </authorList>
    </citation>
    <scope>NUCLEOTIDE SEQUENCE [LARGE SCALE GENOMIC DNA]</scope>
    <source>
        <strain evidence="4">ATCC 17061 / DSM 2064 / JCM 8514 / BCRC 14874 / CCUG 350202 / NBRC 14942 / NCIMB 11054 / UW101</strain>
    </source>
</reference>
<accession>A5FCY1</accession>
<proteinExistence type="predicted"/>
<feature type="region of interest" description="Disordered" evidence="1">
    <location>
        <begin position="596"/>
        <end position="616"/>
    </location>
</feature>
<keyword evidence="4" id="KW-1185">Reference proteome</keyword>
<dbReference type="SUPFAM" id="SSF69255">
    <property type="entry name" value="gp5 N-terminal domain-like"/>
    <property type="match status" value="1"/>
</dbReference>
<dbReference type="Proteomes" id="UP000006694">
    <property type="component" value="Chromosome"/>
</dbReference>
<feature type="domain" description="Gp5/Type VI secretion system Vgr protein OB-fold" evidence="2">
    <location>
        <begin position="375"/>
        <end position="449"/>
    </location>
</feature>
<dbReference type="Pfam" id="PF05954">
    <property type="entry name" value="Phage_GPD"/>
    <property type="match status" value="1"/>
</dbReference>
<dbReference type="HOGENOM" id="CLU_019505_4_0_10"/>
<gene>
    <name evidence="3" type="ordered locus">Fjoh_3931</name>
</gene>
<evidence type="ECO:0000313" key="4">
    <source>
        <dbReference type="Proteomes" id="UP000006694"/>
    </source>
</evidence>
<dbReference type="Gene3D" id="2.40.50.230">
    <property type="entry name" value="Gp5 N-terminal domain"/>
    <property type="match status" value="1"/>
</dbReference>
<dbReference type="AlphaFoldDB" id="A5FCY1"/>
<dbReference type="InterPro" id="IPR037026">
    <property type="entry name" value="Vgr_OB-fold_dom_sf"/>
</dbReference>
<feature type="compositionally biased region" description="Polar residues" evidence="1">
    <location>
        <begin position="604"/>
        <end position="616"/>
    </location>
</feature>
<dbReference type="STRING" id="376686.Fjoh_3931"/>
<evidence type="ECO:0000256" key="1">
    <source>
        <dbReference type="SAM" id="MobiDB-lite"/>
    </source>
</evidence>
<dbReference type="Gene3D" id="3.55.50.10">
    <property type="entry name" value="Baseplate protein-like domains"/>
    <property type="match status" value="1"/>
</dbReference>
<organism evidence="3 4">
    <name type="scientific">Flavobacterium johnsoniae (strain ATCC 17061 / DSM 2064 / JCM 8514 / BCRC 14874 / CCUG 350202 / NBRC 14942 / NCIMB 11054 / UW101)</name>
    <name type="common">Cytophaga johnsonae</name>
    <dbReference type="NCBI Taxonomy" id="376686"/>
    <lineage>
        <taxon>Bacteria</taxon>
        <taxon>Pseudomonadati</taxon>
        <taxon>Bacteroidota</taxon>
        <taxon>Flavobacteriia</taxon>
        <taxon>Flavobacteriales</taxon>
        <taxon>Flavobacteriaceae</taxon>
        <taxon>Flavobacterium</taxon>
    </lineage>
</organism>